<dbReference type="Proteomes" id="UP000429523">
    <property type="component" value="Unassembled WGS sequence"/>
</dbReference>
<evidence type="ECO:0000313" key="5">
    <source>
        <dbReference type="EMBL" id="KAE9125660.1"/>
    </source>
</evidence>
<reference evidence="10 11" key="1">
    <citation type="submission" date="2018-08" db="EMBL/GenBank/DDBJ databases">
        <title>Genomic investigation of the strawberry pathogen Phytophthora fragariae indicates pathogenicity is determined by transcriptional variation in three key races.</title>
        <authorList>
            <person name="Adams T.M."/>
            <person name="Armitage A.D."/>
            <person name="Sobczyk M.K."/>
            <person name="Bates H.J."/>
            <person name="Dunwell J.M."/>
            <person name="Nellist C.F."/>
            <person name="Harrison R.J."/>
        </authorList>
    </citation>
    <scope>NUCLEOTIDE SEQUENCE [LARGE SCALE GENOMIC DNA]</scope>
    <source>
        <strain evidence="8 12">A4</strain>
        <strain evidence="7 16">BC-23</strain>
        <strain evidence="6 11">NOV-27</strain>
        <strain evidence="4 13">NOV-5</strain>
        <strain evidence="3 14">NOV-71</strain>
        <strain evidence="9 17">NOV-77</strain>
        <strain evidence="1 10">NOV-9</strain>
        <strain evidence="5 18">ONT-3</strain>
        <strain evidence="2 15">SCRP245</strain>
    </source>
</reference>
<dbReference type="EMBL" id="QXFX01000208">
    <property type="protein sequence ID" value="KAE9125660.1"/>
    <property type="molecule type" value="Genomic_DNA"/>
</dbReference>
<evidence type="ECO:0000313" key="9">
    <source>
        <dbReference type="EMBL" id="KAE9308231.1"/>
    </source>
</evidence>
<organism evidence="4 13">
    <name type="scientific">Phytophthora fragariae</name>
    <dbReference type="NCBI Taxonomy" id="53985"/>
    <lineage>
        <taxon>Eukaryota</taxon>
        <taxon>Sar</taxon>
        <taxon>Stramenopiles</taxon>
        <taxon>Oomycota</taxon>
        <taxon>Peronosporomycetes</taxon>
        <taxon>Peronosporales</taxon>
        <taxon>Peronosporaceae</taxon>
        <taxon>Phytophthora</taxon>
    </lineage>
</organism>
<evidence type="ECO:0000313" key="14">
    <source>
        <dbReference type="Proteomes" id="UP000441208"/>
    </source>
</evidence>
<name>A0A6A3SQT9_9STRA</name>
<dbReference type="Proteomes" id="UP000486351">
    <property type="component" value="Unassembled WGS sequence"/>
</dbReference>
<dbReference type="EMBL" id="QXFZ01001384">
    <property type="protein sequence ID" value="KAE9091458.1"/>
    <property type="molecule type" value="Genomic_DNA"/>
</dbReference>
<evidence type="ECO:0000313" key="11">
    <source>
        <dbReference type="Proteomes" id="UP000433483"/>
    </source>
</evidence>
<protein>
    <submittedName>
        <fullName evidence="4">Uncharacterized protein</fullName>
    </submittedName>
</protein>
<dbReference type="Proteomes" id="UP000437068">
    <property type="component" value="Unassembled WGS sequence"/>
</dbReference>
<evidence type="ECO:0000313" key="18">
    <source>
        <dbReference type="Proteomes" id="UP000488956"/>
    </source>
</evidence>
<sequence length="73" mass="8242">MSVYSEAMSPVRRVDRHPELEVDEQPAQLFAALLPVREIQSVMRVGDLVKLLARDAPDGRVGRVQHLLPVRNL</sequence>
<dbReference type="Proteomes" id="UP000460718">
    <property type="component" value="Unassembled WGS sequence"/>
</dbReference>
<evidence type="ECO:0000313" key="17">
    <source>
        <dbReference type="Proteomes" id="UP000486351"/>
    </source>
</evidence>
<evidence type="ECO:0000313" key="16">
    <source>
        <dbReference type="Proteomes" id="UP000476176"/>
    </source>
</evidence>
<dbReference type="Proteomes" id="UP000441208">
    <property type="component" value="Unassembled WGS sequence"/>
</dbReference>
<evidence type="ECO:0000313" key="13">
    <source>
        <dbReference type="Proteomes" id="UP000440732"/>
    </source>
</evidence>
<dbReference type="EMBL" id="QXGF01002051">
    <property type="protein sequence ID" value="KAE8926394.1"/>
    <property type="molecule type" value="Genomic_DNA"/>
</dbReference>
<evidence type="ECO:0000313" key="7">
    <source>
        <dbReference type="EMBL" id="KAE9245109.1"/>
    </source>
</evidence>
<evidence type="ECO:0000313" key="1">
    <source>
        <dbReference type="EMBL" id="KAE8926394.1"/>
    </source>
</evidence>
<evidence type="ECO:0000313" key="6">
    <source>
        <dbReference type="EMBL" id="KAE9191567.1"/>
    </source>
</evidence>
<gene>
    <name evidence="8" type="ORF">PF001_g18049</name>
    <name evidence="7" type="ORF">PF004_g5382</name>
    <name evidence="6" type="ORF">PF005_g18792</name>
    <name evidence="4" type="ORF">PF006_g17850</name>
    <name evidence="3" type="ORF">PF007_g18875</name>
    <name evidence="9" type="ORF">PF008_g21027</name>
    <name evidence="1" type="ORF">PF009_g23421</name>
    <name evidence="5" type="ORF">PF010_g5548</name>
    <name evidence="2" type="ORF">PF011_g12864</name>
</gene>
<dbReference type="Proteomes" id="UP000433483">
    <property type="component" value="Unassembled WGS sequence"/>
</dbReference>
<evidence type="ECO:0000313" key="3">
    <source>
        <dbReference type="EMBL" id="KAE9091458.1"/>
    </source>
</evidence>
<proteinExistence type="predicted"/>
<evidence type="ECO:0000313" key="12">
    <source>
        <dbReference type="Proteomes" id="UP000437068"/>
    </source>
</evidence>
<evidence type="ECO:0000313" key="8">
    <source>
        <dbReference type="EMBL" id="KAE9293895.1"/>
    </source>
</evidence>
<dbReference type="EMBL" id="QXGA01001345">
    <property type="protein sequence ID" value="KAE9121624.1"/>
    <property type="molecule type" value="Genomic_DNA"/>
</dbReference>
<dbReference type="Proteomes" id="UP000476176">
    <property type="component" value="Unassembled WGS sequence"/>
</dbReference>
<dbReference type="EMBL" id="QXGB01001392">
    <property type="protein sequence ID" value="KAE9191567.1"/>
    <property type="molecule type" value="Genomic_DNA"/>
</dbReference>
<dbReference type="EMBL" id="QXGE01001348">
    <property type="protein sequence ID" value="KAE9293895.1"/>
    <property type="molecule type" value="Genomic_DNA"/>
</dbReference>
<dbReference type="EMBL" id="QXFW01000765">
    <property type="protein sequence ID" value="KAE9003512.1"/>
    <property type="molecule type" value="Genomic_DNA"/>
</dbReference>
<dbReference type="Proteomes" id="UP000440732">
    <property type="component" value="Unassembled WGS sequence"/>
</dbReference>
<evidence type="ECO:0000313" key="4">
    <source>
        <dbReference type="EMBL" id="KAE9121624.1"/>
    </source>
</evidence>
<accession>A0A6A3SQT9</accession>
<comment type="caution">
    <text evidence="4">The sequence shown here is derived from an EMBL/GenBank/DDBJ whole genome shotgun (WGS) entry which is preliminary data.</text>
</comment>
<dbReference type="EMBL" id="QXGC01000200">
    <property type="protein sequence ID" value="KAE9245109.1"/>
    <property type="molecule type" value="Genomic_DNA"/>
</dbReference>
<evidence type="ECO:0000313" key="2">
    <source>
        <dbReference type="EMBL" id="KAE9003512.1"/>
    </source>
</evidence>
<evidence type="ECO:0000313" key="10">
    <source>
        <dbReference type="Proteomes" id="UP000429523"/>
    </source>
</evidence>
<keyword evidence="11" id="KW-1185">Reference proteome</keyword>
<evidence type="ECO:0000313" key="15">
    <source>
        <dbReference type="Proteomes" id="UP000460718"/>
    </source>
</evidence>
<dbReference type="AlphaFoldDB" id="A0A6A3SQT9"/>
<dbReference type="EMBL" id="QXFY01001845">
    <property type="protein sequence ID" value="KAE9308231.1"/>
    <property type="molecule type" value="Genomic_DNA"/>
</dbReference>
<dbReference type="Proteomes" id="UP000488956">
    <property type="component" value="Unassembled WGS sequence"/>
</dbReference>